<dbReference type="Pfam" id="PF00581">
    <property type="entry name" value="Rhodanese"/>
    <property type="match status" value="1"/>
</dbReference>
<dbReference type="PRINTS" id="PR01594">
    <property type="entry name" value="SECBCHAPRONE"/>
</dbReference>
<dbReference type="EMBL" id="DS546344">
    <property type="protein sequence ID" value="EDQ48498.1"/>
    <property type="molecule type" value="Genomic_DNA"/>
</dbReference>
<dbReference type="GO" id="GO:0015031">
    <property type="term" value="P:protein transport"/>
    <property type="evidence" value="ECO:0007669"/>
    <property type="project" value="InterPro"/>
</dbReference>
<gene>
    <name evidence="3" type="ORF">PHYPADRAFT_103719</name>
</gene>
<dbReference type="AlphaFoldDB" id="A9U755"/>
<dbReference type="GO" id="GO:0051262">
    <property type="term" value="P:protein tetramerization"/>
    <property type="evidence" value="ECO:0007669"/>
    <property type="project" value="InterPro"/>
</dbReference>
<reference evidence="3" key="1">
    <citation type="journal article" date="2008" name="Science">
        <title>The Physcomitrella genome reveals evolutionary insights into the conquest of land by plants.</title>
        <authorList>
            <person name="Rensing S."/>
            <person name="Lang D."/>
            <person name="Zimmer A."/>
            <person name="Terry A."/>
            <person name="Salamov A."/>
            <person name="Shapiro H."/>
            <person name="Nishiyama T."/>
            <person name="Perroud P.-F."/>
            <person name="Lindquist E."/>
            <person name="Kamisugi Y."/>
            <person name="Tanahashi T."/>
            <person name="Sakakibara K."/>
            <person name="Fujita T."/>
            <person name="Oishi K."/>
            <person name="Shin-I T."/>
            <person name="Kuroki Y."/>
            <person name="Toyoda A."/>
            <person name="Suzuki Y."/>
            <person name="Hashimoto A."/>
            <person name="Yamaguchi K."/>
            <person name="Sugano A."/>
            <person name="Kohara Y."/>
            <person name="Fujiyama A."/>
            <person name="Anterola A."/>
            <person name="Aoki S."/>
            <person name="Ashton N."/>
            <person name="Barbazuk W.B."/>
            <person name="Barker E."/>
            <person name="Bennetzen J."/>
            <person name="Bezanilla M."/>
            <person name="Blankenship R."/>
            <person name="Cho S.H."/>
            <person name="Dutcher S."/>
            <person name="Estelle M."/>
            <person name="Fawcett J.A."/>
            <person name="Gundlach H."/>
            <person name="Hanada K."/>
            <person name="Heyl A."/>
            <person name="Hicks K.A."/>
            <person name="Hugh J."/>
            <person name="Lohr M."/>
            <person name="Mayer K."/>
            <person name="Melkozernov A."/>
            <person name="Murata T."/>
            <person name="Nelson D."/>
            <person name="Pils B."/>
            <person name="Prigge M."/>
            <person name="Reiss B."/>
            <person name="Renner T."/>
            <person name="Rombauts S."/>
            <person name="Rushton P."/>
            <person name="Sanderfoot A."/>
            <person name="Schween G."/>
            <person name="Shiu S.-H."/>
            <person name="Stueber K."/>
            <person name="Theodoulou F.L."/>
            <person name="Tu H."/>
            <person name="Van de Peer Y."/>
            <person name="Verrier P.J."/>
            <person name="Waters E."/>
            <person name="Wood A."/>
            <person name="Yang L."/>
            <person name="Cove D."/>
            <person name="Cuming A."/>
            <person name="Hasebe M."/>
            <person name="Lucas S."/>
            <person name="Mishler D.B."/>
            <person name="Reski R."/>
            <person name="Grigoriev I."/>
            <person name="Quatrano R.S."/>
            <person name="Boore J.L."/>
        </authorList>
    </citation>
    <scope>NUCLEOTIDE SEQUENCE [LARGE SCALE GENOMIC DNA]</scope>
</reference>
<feature type="domain" description="Rhodanese" evidence="2">
    <location>
        <begin position="25"/>
        <end position="115"/>
    </location>
</feature>
<dbReference type="Gene3D" id="3.40.250.10">
    <property type="entry name" value="Rhodanese-like domain"/>
    <property type="match status" value="1"/>
</dbReference>
<dbReference type="GO" id="GO:0051082">
    <property type="term" value="F:unfolded protein binding"/>
    <property type="evidence" value="ECO:0007669"/>
    <property type="project" value="InterPro"/>
</dbReference>
<organism>
    <name type="scientific">Physcomitrium patens</name>
    <name type="common">Spreading-leaved earth moss</name>
    <name type="synonym">Physcomitrella patens</name>
    <dbReference type="NCBI Taxonomy" id="3218"/>
    <lineage>
        <taxon>Eukaryota</taxon>
        <taxon>Viridiplantae</taxon>
        <taxon>Streptophyta</taxon>
        <taxon>Embryophyta</taxon>
        <taxon>Bryophyta</taxon>
        <taxon>Bryophytina</taxon>
        <taxon>Bryopsida</taxon>
        <taxon>Funariidae</taxon>
        <taxon>Funariales</taxon>
        <taxon>Funariaceae</taxon>
        <taxon>Physcomitrium</taxon>
    </lineage>
</organism>
<dbReference type="SUPFAM" id="SSF52821">
    <property type="entry name" value="Rhodanese/Cell cycle control phosphatase"/>
    <property type="match status" value="1"/>
</dbReference>
<evidence type="ECO:0000259" key="2">
    <source>
        <dbReference type="PROSITE" id="PS50206"/>
    </source>
</evidence>
<dbReference type="SMART" id="SM00450">
    <property type="entry name" value="RHOD"/>
    <property type="match status" value="1"/>
</dbReference>
<evidence type="ECO:0000256" key="1">
    <source>
        <dbReference type="SAM" id="MobiDB-lite"/>
    </source>
</evidence>
<dbReference type="InterPro" id="IPR003708">
    <property type="entry name" value="SecB"/>
</dbReference>
<dbReference type="PANTHER" id="PTHR36918">
    <property type="match status" value="1"/>
</dbReference>
<dbReference type="NCBIfam" id="TIGR00809">
    <property type="entry name" value="secB"/>
    <property type="match status" value="1"/>
</dbReference>
<protein>
    <submittedName>
        <fullName evidence="3">Predicted protein</fullName>
    </submittedName>
</protein>
<dbReference type="PANTHER" id="PTHR36918:SF1">
    <property type="entry name" value="PROTEIN-EXPORT PROTEIN SECB"/>
    <property type="match status" value="1"/>
</dbReference>
<dbReference type="PROSITE" id="PS50206">
    <property type="entry name" value="RHODANESE_3"/>
    <property type="match status" value="1"/>
</dbReference>
<dbReference type="Pfam" id="PF02556">
    <property type="entry name" value="SecB"/>
    <property type="match status" value="1"/>
</dbReference>
<feature type="region of interest" description="Disordered" evidence="1">
    <location>
        <begin position="146"/>
        <end position="218"/>
    </location>
</feature>
<evidence type="ECO:0000313" key="3">
    <source>
        <dbReference type="EMBL" id="EDQ48498.1"/>
    </source>
</evidence>
<dbReference type="HAMAP" id="MF_00821">
    <property type="entry name" value="SecB"/>
    <property type="match status" value="1"/>
</dbReference>
<accession>A9U755</accession>
<name>A9U755_PHYPA</name>
<dbReference type="NCBIfam" id="NF004394">
    <property type="entry name" value="PRK05751.1-5"/>
    <property type="match status" value="1"/>
</dbReference>
<dbReference type="Gene3D" id="3.10.420.10">
    <property type="entry name" value="SecB-like"/>
    <property type="match status" value="1"/>
</dbReference>
<dbReference type="InterPro" id="IPR035958">
    <property type="entry name" value="SecB-like_sf"/>
</dbReference>
<dbReference type="CDD" id="cd00158">
    <property type="entry name" value="RHOD"/>
    <property type="match status" value="1"/>
</dbReference>
<sequence>MLLLPLVRGAGGGSLTAAQAVQLINRQKAVVIDVCEPEEYAAAHANGARNVPLSQFEEKLPTTVKNKALPLVLICTKGNRASRAEGIAKKLGYEKAQALAGGLKAWRDAGMPPLLRALGASRRHAANSKKDAHASREDVHHRCLPLLHPGQADPQVQGRGADRRDPHRHRPGRARRDDAEHGPPHGAPDLHRRPPCGRLRRPDGAGRRRRSGASAAKLKHGHCIMLAQGFLPRKTDSMAEQDTPVFQIQRVYLKDLSLEQPNSPAILLEQEQPSVDIQLGVEATPVAEGIYEVAVTATVQTKIQDKTVFLVEAKQAGIFEIRNVPEDQMGGVIGIACPQIIYPYLRGNVADVVTRAGFPPVHLAEINFQAMYEQQQAAAQADGNSLPQ</sequence>
<feature type="compositionally biased region" description="Basic and acidic residues" evidence="1">
    <location>
        <begin position="174"/>
        <end position="192"/>
    </location>
</feature>
<proteinExistence type="inferred from homology"/>
<feature type="compositionally biased region" description="Basic residues" evidence="1">
    <location>
        <begin position="207"/>
        <end position="218"/>
    </location>
</feature>
<dbReference type="SUPFAM" id="SSF54611">
    <property type="entry name" value="SecB-like"/>
    <property type="match status" value="1"/>
</dbReference>
<dbReference type="InterPro" id="IPR001763">
    <property type="entry name" value="Rhodanese-like_dom"/>
</dbReference>
<dbReference type="InterPro" id="IPR036873">
    <property type="entry name" value="Rhodanese-like_dom_sf"/>
</dbReference>